<dbReference type="EMBL" id="AMZH03013184">
    <property type="protein sequence ID" value="RRT49684.1"/>
    <property type="molecule type" value="Genomic_DNA"/>
</dbReference>
<name>A0A426YD63_ENSVE</name>
<evidence type="ECO:0000313" key="2">
    <source>
        <dbReference type="EMBL" id="RRT49684.1"/>
    </source>
</evidence>
<comment type="caution">
    <text evidence="2">The sequence shown here is derived from an EMBL/GenBank/DDBJ whole genome shotgun (WGS) entry which is preliminary data.</text>
</comment>
<accession>A0A426YD63</accession>
<sequence>MAQGSSLEEDRDSSKDCQGSPKSLPGKTTGLIVRMSEATGLAGKVEGTTFAKIPTGNPTGKLPVSGGCTATAQAFRRLTHPGWAVEPPVPRNLGTFGG</sequence>
<dbReference type="AlphaFoldDB" id="A0A426YD63"/>
<evidence type="ECO:0000256" key="1">
    <source>
        <dbReference type="SAM" id="MobiDB-lite"/>
    </source>
</evidence>
<protein>
    <submittedName>
        <fullName evidence="2">Uncharacterized protein</fullName>
    </submittedName>
</protein>
<gene>
    <name evidence="2" type="ORF">B296_00018070</name>
</gene>
<evidence type="ECO:0000313" key="3">
    <source>
        <dbReference type="Proteomes" id="UP000287651"/>
    </source>
</evidence>
<organism evidence="2 3">
    <name type="scientific">Ensete ventricosum</name>
    <name type="common">Abyssinian banana</name>
    <name type="synonym">Musa ensete</name>
    <dbReference type="NCBI Taxonomy" id="4639"/>
    <lineage>
        <taxon>Eukaryota</taxon>
        <taxon>Viridiplantae</taxon>
        <taxon>Streptophyta</taxon>
        <taxon>Embryophyta</taxon>
        <taxon>Tracheophyta</taxon>
        <taxon>Spermatophyta</taxon>
        <taxon>Magnoliopsida</taxon>
        <taxon>Liliopsida</taxon>
        <taxon>Zingiberales</taxon>
        <taxon>Musaceae</taxon>
        <taxon>Ensete</taxon>
    </lineage>
</organism>
<proteinExistence type="predicted"/>
<dbReference type="Proteomes" id="UP000287651">
    <property type="component" value="Unassembled WGS sequence"/>
</dbReference>
<feature type="region of interest" description="Disordered" evidence="1">
    <location>
        <begin position="1"/>
        <end position="30"/>
    </location>
</feature>
<reference evidence="2 3" key="1">
    <citation type="journal article" date="2014" name="Agronomy (Basel)">
        <title>A Draft Genome Sequence for Ensete ventricosum, the Drought-Tolerant Tree Against Hunger.</title>
        <authorList>
            <person name="Harrison J."/>
            <person name="Moore K.A."/>
            <person name="Paszkiewicz K."/>
            <person name="Jones T."/>
            <person name="Grant M."/>
            <person name="Ambacheew D."/>
            <person name="Muzemil S."/>
            <person name="Studholme D.J."/>
        </authorList>
    </citation>
    <scope>NUCLEOTIDE SEQUENCE [LARGE SCALE GENOMIC DNA]</scope>
</reference>